<dbReference type="CDD" id="cd00037">
    <property type="entry name" value="CLECT"/>
    <property type="match status" value="3"/>
</dbReference>
<dbReference type="InParanoid" id="A0A1Y1KED3"/>
<reference evidence="5" key="3">
    <citation type="submission" date="2019-08" db="EMBL/GenBank/DDBJ databases">
        <authorList>
            <consortium name="Photinus pyralis genome working group"/>
            <person name="Fallon T.R."/>
            <person name="Sander Lower S.E."/>
            <person name="Weng J.-K."/>
        </authorList>
    </citation>
    <scope>NUCLEOTIDE SEQUENCE</scope>
    <source>
        <strain evidence="5">1611_PpyrPB1</strain>
        <tissue evidence="5">Whole body</tissue>
    </source>
</reference>
<evidence type="ECO:0000313" key="6">
    <source>
        <dbReference type="Proteomes" id="UP000327044"/>
    </source>
</evidence>
<proteinExistence type="predicted"/>
<dbReference type="EMBL" id="VVIM01000001">
    <property type="protein sequence ID" value="KAB0803266.1"/>
    <property type="molecule type" value="Genomic_DNA"/>
</dbReference>
<dbReference type="PANTHER" id="PTHR22803">
    <property type="entry name" value="MANNOSE, PHOSPHOLIPASE, LECTIN RECEPTOR RELATED"/>
    <property type="match status" value="1"/>
</dbReference>
<feature type="domain" description="C-type lectin" evidence="3">
    <location>
        <begin position="228"/>
        <end position="352"/>
    </location>
</feature>
<dbReference type="EMBL" id="GEZM01087427">
    <property type="protein sequence ID" value="JAV58701.1"/>
    <property type="molecule type" value="Transcribed_RNA"/>
</dbReference>
<accession>A0A1Y1KED3</accession>
<keyword evidence="2" id="KW-0732">Signal</keyword>
<evidence type="ECO:0000313" key="4">
    <source>
        <dbReference type="EMBL" id="JAV58701.1"/>
    </source>
</evidence>
<feature type="signal peptide" evidence="2">
    <location>
        <begin position="1"/>
        <end position="21"/>
    </location>
</feature>
<dbReference type="InterPro" id="IPR050111">
    <property type="entry name" value="C-type_lectin/snaclec_domain"/>
</dbReference>
<protein>
    <recommendedName>
        <fullName evidence="3">C-type lectin domain-containing protein</fullName>
    </recommendedName>
</protein>
<dbReference type="Pfam" id="PF00059">
    <property type="entry name" value="Lectin_C"/>
    <property type="match status" value="3"/>
</dbReference>
<feature type="domain" description="C-type lectin" evidence="3">
    <location>
        <begin position="369"/>
        <end position="496"/>
    </location>
</feature>
<keyword evidence="6" id="KW-1185">Reference proteome</keyword>
<feature type="chain" id="PRO_5036312511" description="C-type lectin domain-containing protein" evidence="2">
    <location>
        <begin position="22"/>
        <end position="529"/>
    </location>
</feature>
<dbReference type="OrthoDB" id="6356110at2759"/>
<dbReference type="SUPFAM" id="SSF56436">
    <property type="entry name" value="C-type lectin-like"/>
    <property type="match status" value="3"/>
</dbReference>
<evidence type="ECO:0000256" key="2">
    <source>
        <dbReference type="SAM" id="SignalP"/>
    </source>
</evidence>
<dbReference type="InterPro" id="IPR016186">
    <property type="entry name" value="C-type_lectin-like/link_sf"/>
</dbReference>
<dbReference type="SMART" id="SM00034">
    <property type="entry name" value="CLECT"/>
    <property type="match status" value="3"/>
</dbReference>
<sequence>MKSIWCVILLYLITYASVTVAQDDDDDDDDHDDHNFGDDDDTHGRADDENSETDVRQKPIVPIQLSDTSDSFIRGSLEYIMVSTRLKFSQVKLICKENYNGVLAVVNDEKVANFLSEALSETNLDLDSLWIGGENKTLDDESAWYWTSYESMEAIEPALFDKLVALNSDISENRLCLAFGRSDHQIPQFRPLRCSALRSFICQRKRVGGLGEGNSTHPGWIRAARRRYKIYYDTVSWERASTRCARHNINAVLAVVPSYLVSELLGRYLLIGRPSLENAWIGARYDNEISAYRFESESDQSLSNITDANKYPPWKSNQITRTDACVLLDRHLTNRTLFVEARCERLRSYICSIDSTDVEDVNHYIDLFFDNYGYRYFFDMRSWEEAFETCETYSNYNGKLAEITHPEQLVHLLYVMGENRTDTKHLWVGGKYDGKEWVWATSGEKIDKDQLNFVANLTYTEDVESMNNCLNMDRENHIVGLHYGTDCSWRQHFACDFPADDLRKLGVEEKDHQNDERLQEAQNLKYLAY</sequence>
<dbReference type="InterPro" id="IPR016187">
    <property type="entry name" value="CTDL_fold"/>
</dbReference>
<dbReference type="InterPro" id="IPR001304">
    <property type="entry name" value="C-type_lectin-like"/>
</dbReference>
<feature type="compositionally biased region" description="Basic and acidic residues" evidence="1">
    <location>
        <begin position="32"/>
        <end position="57"/>
    </location>
</feature>
<name>A0A1Y1KED3_PHOPY</name>
<feature type="domain" description="C-type lectin" evidence="3">
    <location>
        <begin position="74"/>
        <end position="203"/>
    </location>
</feature>
<dbReference type="Proteomes" id="UP000327044">
    <property type="component" value="Unassembled WGS sequence"/>
</dbReference>
<dbReference type="AlphaFoldDB" id="A0A1Y1KED3"/>
<organism evidence="4">
    <name type="scientific">Photinus pyralis</name>
    <name type="common">Common eastern firefly</name>
    <name type="synonym">Lampyris pyralis</name>
    <dbReference type="NCBI Taxonomy" id="7054"/>
    <lineage>
        <taxon>Eukaryota</taxon>
        <taxon>Metazoa</taxon>
        <taxon>Ecdysozoa</taxon>
        <taxon>Arthropoda</taxon>
        <taxon>Hexapoda</taxon>
        <taxon>Insecta</taxon>
        <taxon>Pterygota</taxon>
        <taxon>Neoptera</taxon>
        <taxon>Endopterygota</taxon>
        <taxon>Coleoptera</taxon>
        <taxon>Polyphaga</taxon>
        <taxon>Elateriformia</taxon>
        <taxon>Elateroidea</taxon>
        <taxon>Lampyridae</taxon>
        <taxon>Lampyrinae</taxon>
        <taxon>Photinus</taxon>
    </lineage>
</organism>
<reference evidence="5 6" key="2">
    <citation type="journal article" date="2018" name="Elife">
        <title>Firefly genomes illuminate parallel origins of bioluminescence in beetles.</title>
        <authorList>
            <person name="Fallon T.R."/>
            <person name="Lower S.E."/>
            <person name="Chang C.H."/>
            <person name="Bessho-Uehara M."/>
            <person name="Martin G.J."/>
            <person name="Bewick A.J."/>
            <person name="Behringer M."/>
            <person name="Debat H.J."/>
            <person name="Wong I."/>
            <person name="Day J.C."/>
            <person name="Suvorov A."/>
            <person name="Silva C.J."/>
            <person name="Stanger-Hall K.F."/>
            <person name="Hall D.W."/>
            <person name="Schmitz R.J."/>
            <person name="Nelson D.R."/>
            <person name="Lewis S.M."/>
            <person name="Shigenobu S."/>
            <person name="Bybee S.M."/>
            <person name="Larracuente A.M."/>
            <person name="Oba Y."/>
            <person name="Weng J.K."/>
        </authorList>
    </citation>
    <scope>NUCLEOTIDE SEQUENCE [LARGE SCALE GENOMIC DNA]</scope>
    <source>
        <strain evidence="5">1611_PpyrPB1</strain>
        <tissue evidence="5">Whole body</tissue>
    </source>
</reference>
<reference evidence="4" key="1">
    <citation type="journal article" date="2016" name="Sci. Rep.">
        <title>Molecular characterization of firefly nuptial gifts: a multi-omics approach sheds light on postcopulatory sexual selection.</title>
        <authorList>
            <person name="Al-Wathiqui N."/>
            <person name="Fallon T.R."/>
            <person name="South A."/>
            <person name="Weng J.K."/>
            <person name="Lewis S.M."/>
        </authorList>
    </citation>
    <scope>NUCLEOTIDE SEQUENCE</scope>
</reference>
<dbReference type="PROSITE" id="PS50041">
    <property type="entry name" value="C_TYPE_LECTIN_2"/>
    <property type="match status" value="3"/>
</dbReference>
<feature type="region of interest" description="Disordered" evidence="1">
    <location>
        <begin position="24"/>
        <end position="58"/>
    </location>
</feature>
<evidence type="ECO:0000259" key="3">
    <source>
        <dbReference type="PROSITE" id="PS50041"/>
    </source>
</evidence>
<evidence type="ECO:0000313" key="5">
    <source>
        <dbReference type="EMBL" id="KAB0803266.1"/>
    </source>
</evidence>
<gene>
    <name evidence="5" type="ORF">PPYR_00236</name>
</gene>
<evidence type="ECO:0000256" key="1">
    <source>
        <dbReference type="SAM" id="MobiDB-lite"/>
    </source>
</evidence>
<dbReference type="Gene3D" id="3.10.100.10">
    <property type="entry name" value="Mannose-Binding Protein A, subunit A"/>
    <property type="match status" value="3"/>
</dbReference>